<proteinExistence type="predicted"/>
<gene>
    <name evidence="1" type="ORF">Pfra01_002113700</name>
</gene>
<comment type="caution">
    <text evidence="1">The sequence shown here is derived from an EMBL/GenBank/DDBJ whole genome shotgun (WGS) entry which is preliminary data.</text>
</comment>
<keyword evidence="2" id="KW-1185">Reference proteome</keyword>
<dbReference type="Proteomes" id="UP001165121">
    <property type="component" value="Unassembled WGS sequence"/>
</dbReference>
<reference evidence="1" key="1">
    <citation type="submission" date="2023-04" db="EMBL/GenBank/DDBJ databases">
        <title>Phytophthora fragariaefolia NBRC 109709.</title>
        <authorList>
            <person name="Ichikawa N."/>
            <person name="Sato H."/>
            <person name="Tonouchi N."/>
        </authorList>
    </citation>
    <scope>NUCLEOTIDE SEQUENCE</scope>
    <source>
        <strain evidence="1">NBRC 109709</strain>
    </source>
</reference>
<protein>
    <submittedName>
        <fullName evidence="1">Unnamed protein product</fullName>
    </submittedName>
</protein>
<accession>A0A9W7D196</accession>
<dbReference type="AlphaFoldDB" id="A0A9W7D196"/>
<dbReference type="EMBL" id="BSXT01002968">
    <property type="protein sequence ID" value="GMF51889.1"/>
    <property type="molecule type" value="Genomic_DNA"/>
</dbReference>
<evidence type="ECO:0000313" key="2">
    <source>
        <dbReference type="Proteomes" id="UP001165121"/>
    </source>
</evidence>
<evidence type="ECO:0000313" key="1">
    <source>
        <dbReference type="EMBL" id="GMF51889.1"/>
    </source>
</evidence>
<organism evidence="1 2">
    <name type="scientific">Phytophthora fragariaefolia</name>
    <dbReference type="NCBI Taxonomy" id="1490495"/>
    <lineage>
        <taxon>Eukaryota</taxon>
        <taxon>Sar</taxon>
        <taxon>Stramenopiles</taxon>
        <taxon>Oomycota</taxon>
        <taxon>Peronosporomycetes</taxon>
        <taxon>Peronosporales</taxon>
        <taxon>Peronosporaceae</taxon>
        <taxon>Phytophthora</taxon>
    </lineage>
</organism>
<sequence>MVRIRECPLTAFDIKSELCELDYHVIKSVAEQRLDLAEEVVAASVGAVEVSMTVLVMTDLAHGTRVSS</sequence>
<name>A0A9W7D196_9STRA</name>